<dbReference type="SUPFAM" id="SSF52540">
    <property type="entry name" value="P-loop containing nucleoside triphosphate hydrolases"/>
    <property type="match status" value="2"/>
</dbReference>
<name>A0A1H6WW92_9GAMM</name>
<accession>A0A1H6WW92</accession>
<gene>
    <name evidence="2" type="ORF">SAMN04244579_03354</name>
</gene>
<keyword evidence="2" id="KW-0067">ATP-binding</keyword>
<dbReference type="STRING" id="170623.SAMN04244579_03354"/>
<dbReference type="InterPro" id="IPR052511">
    <property type="entry name" value="ATP-dep_Helicase"/>
</dbReference>
<dbReference type="RefSeq" id="WP_254789236.1">
    <property type="nucleotide sequence ID" value="NZ_FNYO01000046.1"/>
</dbReference>
<keyword evidence="2" id="KW-0378">Hydrolase</keyword>
<dbReference type="Proteomes" id="UP000199005">
    <property type="component" value="Unassembled WGS sequence"/>
</dbReference>
<keyword evidence="2" id="KW-0547">Nucleotide-binding</keyword>
<dbReference type="SMART" id="SM00490">
    <property type="entry name" value="HELICc"/>
    <property type="match status" value="1"/>
</dbReference>
<dbReference type="GO" id="GO:0003677">
    <property type="term" value="F:DNA binding"/>
    <property type="evidence" value="ECO:0007669"/>
    <property type="project" value="TreeGrafter"/>
</dbReference>
<dbReference type="InterPro" id="IPR027417">
    <property type="entry name" value="P-loop_NTPase"/>
</dbReference>
<protein>
    <submittedName>
        <fullName evidence="2">Helicase conserved C-terminal domain-containing protein</fullName>
    </submittedName>
</protein>
<dbReference type="PANTHER" id="PTHR47962:SF5">
    <property type="entry name" value="ATP-DEPENDENT HELICASE LHR-RELATED"/>
    <property type="match status" value="1"/>
</dbReference>
<keyword evidence="2" id="KW-0347">Helicase</keyword>
<organism evidence="2 3">
    <name type="scientific">Azotobacter beijerinckii</name>
    <dbReference type="NCBI Taxonomy" id="170623"/>
    <lineage>
        <taxon>Bacteria</taxon>
        <taxon>Pseudomonadati</taxon>
        <taxon>Pseudomonadota</taxon>
        <taxon>Gammaproteobacteria</taxon>
        <taxon>Pseudomonadales</taxon>
        <taxon>Pseudomonadaceae</taxon>
        <taxon>Azotobacter</taxon>
    </lineage>
</organism>
<feature type="domain" description="Helicase C-terminal" evidence="1">
    <location>
        <begin position="892"/>
        <end position="1045"/>
    </location>
</feature>
<dbReference type="InterPro" id="IPR001650">
    <property type="entry name" value="Helicase_C-like"/>
</dbReference>
<dbReference type="PANTHER" id="PTHR47962">
    <property type="entry name" value="ATP-DEPENDENT HELICASE LHR-RELATED-RELATED"/>
    <property type="match status" value="1"/>
</dbReference>
<dbReference type="CDD" id="cd18785">
    <property type="entry name" value="SF2_C"/>
    <property type="match status" value="1"/>
</dbReference>
<dbReference type="GO" id="GO:0016887">
    <property type="term" value="F:ATP hydrolysis activity"/>
    <property type="evidence" value="ECO:0007669"/>
    <property type="project" value="TreeGrafter"/>
</dbReference>
<reference evidence="2 3" key="1">
    <citation type="submission" date="2016-10" db="EMBL/GenBank/DDBJ databases">
        <authorList>
            <person name="de Groot N.N."/>
        </authorList>
    </citation>
    <scope>NUCLEOTIDE SEQUENCE [LARGE SCALE GENOMIC DNA]</scope>
    <source>
        <strain evidence="2 3">DSM 1041</strain>
    </source>
</reference>
<dbReference type="GO" id="GO:0004386">
    <property type="term" value="F:helicase activity"/>
    <property type="evidence" value="ECO:0007669"/>
    <property type="project" value="UniProtKB-KW"/>
</dbReference>
<dbReference type="Gene3D" id="3.40.50.300">
    <property type="entry name" value="P-loop containing nucleotide triphosphate hydrolases"/>
    <property type="match status" value="1"/>
</dbReference>
<dbReference type="EMBL" id="FNYO01000046">
    <property type="protein sequence ID" value="SEJ16615.1"/>
    <property type="molecule type" value="Genomic_DNA"/>
</dbReference>
<proteinExistence type="predicted"/>
<dbReference type="Pfam" id="PF00271">
    <property type="entry name" value="Helicase_C"/>
    <property type="match status" value="1"/>
</dbReference>
<dbReference type="PROSITE" id="PS51194">
    <property type="entry name" value="HELICASE_CTER"/>
    <property type="match status" value="1"/>
</dbReference>
<evidence type="ECO:0000259" key="1">
    <source>
        <dbReference type="PROSITE" id="PS51194"/>
    </source>
</evidence>
<sequence>MTFQYLDEMRLTSQFLDAFRLRLSDKFHPVLPPQGMLYERIEPNSKSLVGCLGAAPNPDFQGPQPPNALGMVLLVTPDENGEVRVTLSGQFDLSHRYIPEVTTMREDLVMDQYEGQEQPRRSQLISLAFRKYTVLFKGIDVILDTRTPNTWVGGAPLLEPVLAAHRMLLGQDQRVMRRCRQHDSGGAVFNFNWHEHLLDSQQTLNNAVYTQIIAQPNELLEYQVALRGRLRPAPAALLAGDQRSYLLEVYLENQTRTEDAKAFGVEFPYLLDAQLSATLCAGTAHRVPHRLKPEDYRYQADDGLPGYGITCAVDSEDGRRFVTNTLPTTAQSRINAPTPELMGMRHQPHYLALSQAPLPILDDFAEALGRYEAQWDACLDALKAQGATDALNVARREREDFRRERGRVQDGIDLLRRESELLKAFCWMNEAMSRAIQLQGKPFLGWHLFQLGFILTQVRAVYERLASETQQTGALEIAEVLWFATGGGKTEAYLGIISLMMLYSRLKGRSYGTTAWMRFPLRMLSVQQFQRLSYVLAQSNRIREREGLGGWPFTIGYYTGSGTPARITSTYGEDRTHGFLAALSPQALAAYQFISDCPYCGQVGSIHVTTDYDRGRIRHICRNADCWSNAQASPGTHGEGIRGEIGIYVSDEECYRYLPTVMVGTVDKLAVIGHNARFANFFGTAGFFCPEHGFSRESGCEHRRIVGQGTSADARPCGNNTRTSVLKVIKVPPLKDPGFQLLVQDELHLLSESLGNFSGHYESLLDALQRHHGGRSPKRLAATATIKDFEAHVHHLYLRQAVRFPCPGVTQGESFYARKTVDPATGTPLVRRWFAGILPIGRGRIAMQAVAEASQRFLDQVDDWRAALHQGDPAFLAWLGLSASQAPEALRYLEKHLNTNLIYANSKRNITEVQRFIEESQRPDRQRLYRVLDGLTTLDAILDAIHHVENKQPDDTTRTLIATSVVSHGVDIAELNFMVMAGWPKSTAEYIQASARSGRVHPGIVLCVLSSKQLFETNVFLNFTDYHQFLDKLVDSVPINRFAPNVLGRTLPGILQAVLLNWAPQQSWGQKLGRNVAPLLVLLQTGKSGEIREAIEQVALDALRVPPAMASVFDPRVLGEFQAALREQVSHALWQLEHWPGGKHDQSLTDALGDIFGFKPFRSFRDIEPEIPLIPQGRDADDVIMALAR</sequence>
<evidence type="ECO:0000313" key="2">
    <source>
        <dbReference type="EMBL" id="SEJ16615.1"/>
    </source>
</evidence>
<evidence type="ECO:0000313" key="3">
    <source>
        <dbReference type="Proteomes" id="UP000199005"/>
    </source>
</evidence>
<dbReference type="AlphaFoldDB" id="A0A1H6WW92"/>